<proteinExistence type="predicted"/>
<feature type="non-terminal residue" evidence="1">
    <location>
        <position position="62"/>
    </location>
</feature>
<dbReference type="EMBL" id="JADGKB010000322">
    <property type="protein sequence ID" value="KAJ3250028.1"/>
    <property type="molecule type" value="Genomic_DNA"/>
</dbReference>
<organism evidence="1 2">
    <name type="scientific">Boothiomyces macroporosus</name>
    <dbReference type="NCBI Taxonomy" id="261099"/>
    <lineage>
        <taxon>Eukaryota</taxon>
        <taxon>Fungi</taxon>
        <taxon>Fungi incertae sedis</taxon>
        <taxon>Chytridiomycota</taxon>
        <taxon>Chytridiomycota incertae sedis</taxon>
        <taxon>Chytridiomycetes</taxon>
        <taxon>Rhizophydiales</taxon>
        <taxon>Terramycetaceae</taxon>
        <taxon>Boothiomyces</taxon>
    </lineage>
</organism>
<dbReference type="AlphaFoldDB" id="A0AAD5U8L7"/>
<protein>
    <submittedName>
        <fullName evidence="1">Uncharacterized protein</fullName>
    </submittedName>
</protein>
<accession>A0AAD5U8L7</accession>
<gene>
    <name evidence="1" type="ORF">HK103_004156</name>
</gene>
<keyword evidence="2" id="KW-1185">Reference proteome</keyword>
<evidence type="ECO:0000313" key="1">
    <source>
        <dbReference type="EMBL" id="KAJ3250028.1"/>
    </source>
</evidence>
<reference evidence="1" key="1">
    <citation type="submission" date="2020-05" db="EMBL/GenBank/DDBJ databases">
        <title>Phylogenomic resolution of chytrid fungi.</title>
        <authorList>
            <person name="Stajich J.E."/>
            <person name="Amses K."/>
            <person name="Simmons R."/>
            <person name="Seto K."/>
            <person name="Myers J."/>
            <person name="Bonds A."/>
            <person name="Quandt C.A."/>
            <person name="Barry K."/>
            <person name="Liu P."/>
            <person name="Grigoriev I."/>
            <person name="Longcore J.E."/>
            <person name="James T.Y."/>
        </authorList>
    </citation>
    <scope>NUCLEOTIDE SEQUENCE</scope>
    <source>
        <strain evidence="1">PLAUS21</strain>
    </source>
</reference>
<sequence>MSAGLQGGQPNKRCITGLSELVIGIDGCKPGFLCGNYNPNLNETTPVICAPTNDCILRRNAG</sequence>
<dbReference type="Proteomes" id="UP001210925">
    <property type="component" value="Unassembled WGS sequence"/>
</dbReference>
<evidence type="ECO:0000313" key="2">
    <source>
        <dbReference type="Proteomes" id="UP001210925"/>
    </source>
</evidence>
<name>A0AAD5U8L7_9FUNG</name>
<comment type="caution">
    <text evidence="1">The sequence shown here is derived from an EMBL/GenBank/DDBJ whole genome shotgun (WGS) entry which is preliminary data.</text>
</comment>